<reference evidence="2" key="2">
    <citation type="submission" date="2023-03" db="EMBL/GenBank/DDBJ databases">
        <authorList>
            <person name="Shen W."/>
            <person name="Cai J."/>
        </authorList>
    </citation>
    <scope>NUCLEOTIDE SEQUENCE</scope>
    <source>
        <strain evidence="2">K69-2</strain>
    </source>
</reference>
<keyword evidence="1" id="KW-0812">Transmembrane</keyword>
<feature type="transmembrane region" description="Helical" evidence="1">
    <location>
        <begin position="423"/>
        <end position="444"/>
    </location>
</feature>
<feature type="transmembrane region" description="Helical" evidence="1">
    <location>
        <begin position="244"/>
        <end position="262"/>
    </location>
</feature>
<feature type="transmembrane region" description="Helical" evidence="1">
    <location>
        <begin position="67"/>
        <end position="87"/>
    </location>
</feature>
<feature type="transmembrane region" description="Helical" evidence="1">
    <location>
        <begin position="43"/>
        <end position="60"/>
    </location>
</feature>
<keyword evidence="4" id="KW-1185">Reference proteome</keyword>
<proteinExistence type="predicted"/>
<dbReference type="InterPro" id="IPR018674">
    <property type="entry name" value="DUF2142_membrane"/>
</dbReference>
<dbReference type="EMBL" id="UFYW01000001">
    <property type="protein sequence ID" value="STD82841.1"/>
    <property type="molecule type" value="Genomic_DNA"/>
</dbReference>
<accession>A0A376GW88</accession>
<dbReference type="EMBL" id="JARPZN010000002">
    <property type="protein sequence ID" value="MDT2689489.1"/>
    <property type="molecule type" value="Genomic_DNA"/>
</dbReference>
<keyword evidence="1" id="KW-0472">Membrane</keyword>
<feature type="transmembrane region" description="Helical" evidence="1">
    <location>
        <begin position="364"/>
        <end position="384"/>
    </location>
</feature>
<dbReference type="Proteomes" id="UP001183682">
    <property type="component" value="Unassembled WGS sequence"/>
</dbReference>
<name>A0A376GW88_ENTGA</name>
<feature type="transmembrane region" description="Helical" evidence="1">
    <location>
        <begin position="193"/>
        <end position="213"/>
    </location>
</feature>
<feature type="transmembrane region" description="Helical" evidence="1">
    <location>
        <begin position="396"/>
        <end position="416"/>
    </location>
</feature>
<dbReference type="Proteomes" id="UP000254807">
    <property type="component" value="Unassembled WGS sequence"/>
</dbReference>
<evidence type="ECO:0000313" key="4">
    <source>
        <dbReference type="Proteomes" id="UP000254807"/>
    </source>
</evidence>
<dbReference type="OrthoDB" id="2220917at2"/>
<feature type="transmembrane region" description="Helical" evidence="1">
    <location>
        <begin position="464"/>
        <end position="481"/>
    </location>
</feature>
<feature type="transmembrane region" description="Helical" evidence="1">
    <location>
        <begin position="220"/>
        <end position="238"/>
    </location>
</feature>
<protein>
    <submittedName>
        <fullName evidence="2">DUF2142 domain-containing protein</fullName>
    </submittedName>
    <submittedName>
        <fullName evidence="3">Predicted membrane protein</fullName>
    </submittedName>
</protein>
<sequence length="523" mass="59603">MSILKKNFIELKKNTKLVLLFLFILLMAQFLLQYKETIWPKTYMLIGSIAGLFLLTFSRLRNEKKIAFNAFLLIFIIGTLNAIILPVRQNLDENTHYYHALEVADGKIRNQTDEKNFLMISPDFLGITKLPSKPEYGNDINTNIYNEEFMKMESISSTYKDEWLKKSGFNNPAYLPSALGITIGRLFSNRVSIHYYMGRIFNVLFYALLAFFAIKISKRYKLALFVVATTPFAVWISSGFTYDNLYYGLVLLILAQFTNFFVAEGIIKLKKIALYMLTCFGLIFCKAPVILLAALPIFIPLKYYDKKNDKIYTVVATFLCFLCGFLWLINGKVFQVFTGTISASVSNSEGSENVLSYLLTHIEYTVTLFLRSFSDVIASIGYFLKNPQPFLMASETTGFINFIVFTVLIILSSMLVKISLPKVTVRLSLATFFVILVGTIFAITGDPRVFSLGDLRVPGVQGRYHFYLLAFLPLLLSPLINKLEFKKVDLISNRLETQITIFCMKAVYIIAFLNSCVAIYGYL</sequence>
<evidence type="ECO:0000256" key="1">
    <source>
        <dbReference type="SAM" id="Phobius"/>
    </source>
</evidence>
<reference evidence="3 4" key="1">
    <citation type="submission" date="2018-06" db="EMBL/GenBank/DDBJ databases">
        <authorList>
            <consortium name="Pathogen Informatics"/>
            <person name="Doyle S."/>
        </authorList>
    </citation>
    <scope>NUCLEOTIDE SEQUENCE [LARGE SCALE GENOMIC DNA]</scope>
    <source>
        <strain evidence="3 4">NCTC12360</strain>
    </source>
</reference>
<evidence type="ECO:0000313" key="2">
    <source>
        <dbReference type="EMBL" id="MDT2689489.1"/>
    </source>
</evidence>
<dbReference type="RefSeq" id="WP_082709551.1">
    <property type="nucleotide sequence ID" value="NZ_JARPZN010000002.1"/>
</dbReference>
<gene>
    <name evidence="3" type="ORF">NCTC12360_01278</name>
    <name evidence="2" type="ORF">P7E30_04585</name>
</gene>
<evidence type="ECO:0000313" key="3">
    <source>
        <dbReference type="EMBL" id="STD82841.1"/>
    </source>
</evidence>
<dbReference type="Pfam" id="PF09913">
    <property type="entry name" value="DUF2142"/>
    <property type="match status" value="1"/>
</dbReference>
<dbReference type="AlphaFoldDB" id="A0A376GW88"/>
<feature type="transmembrane region" description="Helical" evidence="1">
    <location>
        <begin position="311"/>
        <end position="329"/>
    </location>
</feature>
<feature type="transmembrane region" description="Helical" evidence="1">
    <location>
        <begin position="274"/>
        <end position="299"/>
    </location>
</feature>
<feature type="transmembrane region" description="Helical" evidence="1">
    <location>
        <begin position="502"/>
        <end position="522"/>
    </location>
</feature>
<organism evidence="3 4">
    <name type="scientific">Enterococcus gallinarum</name>
    <dbReference type="NCBI Taxonomy" id="1353"/>
    <lineage>
        <taxon>Bacteria</taxon>
        <taxon>Bacillati</taxon>
        <taxon>Bacillota</taxon>
        <taxon>Bacilli</taxon>
        <taxon>Lactobacillales</taxon>
        <taxon>Enterococcaceae</taxon>
        <taxon>Enterococcus</taxon>
    </lineage>
</organism>
<keyword evidence="1" id="KW-1133">Transmembrane helix</keyword>